<feature type="coiled-coil region" evidence="1">
    <location>
        <begin position="363"/>
        <end position="395"/>
    </location>
</feature>
<keyword evidence="1" id="KW-0175">Coiled coil</keyword>
<dbReference type="GeneID" id="39730138"/>
<proteinExistence type="predicted"/>
<dbReference type="EMBL" id="CVMV01000019">
    <property type="protein sequence ID" value="CRG93905.1"/>
    <property type="molecule type" value="Genomic_DNA"/>
</dbReference>
<feature type="coiled-coil region" evidence="1">
    <location>
        <begin position="461"/>
        <end position="542"/>
    </location>
</feature>
<protein>
    <submittedName>
        <fullName evidence="2">Uncharacterized protein</fullName>
    </submittedName>
</protein>
<gene>
    <name evidence="2" type="ORF">PGAL8A_00161300</name>
</gene>
<sequence length="565" mass="67890">MDSNIKELIKKEKERRKLIRNEKKKKEKIKEETNLNLSEESNLKIPKNLFLNIQKNYENNIGECNEENEDIYKSNISKKECNILNEGHYKEPMAPVNKLNKNCNLKEAFSKYNNKKDDYIFEKNENEDTSKNIEYDKISSSIDIKNNDNLPEDFFDSFKTSDNINNILETKNCEKIEIDKNLNNNMGNDITNEKEEKNEIMKTSPDIQFDRNSKNEVVKNHLGDKYNLSVEQQNNCITKNEYKDENDDDVEILETYEIIEPTNNLDFKKNDNILKKKLEKRKKSENNENEEDENEVYKKIKKESNTNNINDEIENNNYIQELYDSNLDDLVYYKPIDTAYYEELDYLHKMLIEKKKSILGNMYDEDKERNEENEEDILEELNEFHKKKNKEKEKNSNFNINEIYEILNIKKGEHKNDFLDEIVNKNQENNLAKKNTHSDNIPKGFFDNKEKDIFIREKISLSTLNQKIAEIKKQKKNILLEYKNIEKTYEEKKNNYIDYLYDDKYDNKTKILNELKKKTTNLEHLKDKITKIRKEKKKKKLQKKVNAKFDDNDQIIYDWRKKSFF</sequence>
<keyword evidence="3" id="KW-1185">Reference proteome</keyword>
<accession>A0A1J1GN60</accession>
<dbReference type="AlphaFoldDB" id="A0A1J1GN60"/>
<dbReference type="RefSeq" id="XP_028526726.1">
    <property type="nucleotide sequence ID" value="XM_028675168.1"/>
</dbReference>
<organism evidence="2 3">
    <name type="scientific">Plasmodium gallinaceum</name>
    <dbReference type="NCBI Taxonomy" id="5849"/>
    <lineage>
        <taxon>Eukaryota</taxon>
        <taxon>Sar</taxon>
        <taxon>Alveolata</taxon>
        <taxon>Apicomplexa</taxon>
        <taxon>Aconoidasida</taxon>
        <taxon>Haemosporida</taxon>
        <taxon>Plasmodiidae</taxon>
        <taxon>Plasmodium</taxon>
        <taxon>Plasmodium (Haemamoeba)</taxon>
    </lineage>
</organism>
<evidence type="ECO:0000313" key="3">
    <source>
        <dbReference type="Proteomes" id="UP000220797"/>
    </source>
</evidence>
<reference evidence="2" key="1">
    <citation type="submission" date="2015-04" db="EMBL/GenBank/DDBJ databases">
        <authorList>
            <consortium name="Pathogen Informatics"/>
        </authorList>
    </citation>
    <scope>NUCLEOTIDE SEQUENCE [LARGE SCALE GENOMIC DNA]</scope>
    <source>
        <strain evidence="2">8A</strain>
    </source>
</reference>
<dbReference type="OrthoDB" id="378604at2759"/>
<feature type="coiled-coil region" evidence="1">
    <location>
        <begin position="268"/>
        <end position="307"/>
    </location>
</feature>
<evidence type="ECO:0000313" key="2">
    <source>
        <dbReference type="EMBL" id="CRG93905.1"/>
    </source>
</evidence>
<evidence type="ECO:0000256" key="1">
    <source>
        <dbReference type="SAM" id="Coils"/>
    </source>
</evidence>
<dbReference type="OMA" id="FDDKEHI"/>
<name>A0A1J1GN60_PLAGA</name>
<dbReference type="Proteomes" id="UP000220797">
    <property type="component" value="Unassembled WGS sequence"/>
</dbReference>
<dbReference type="VEuPathDB" id="PlasmoDB:PGAL8A_00161300"/>
<comment type="caution">
    <text evidence="2">The sequence shown here is derived from an EMBL/GenBank/DDBJ whole genome shotgun (WGS) entry which is preliminary data.</text>
</comment>